<keyword evidence="3" id="KW-0698">rRNA processing</keyword>
<dbReference type="InterPro" id="IPR029060">
    <property type="entry name" value="PIN-like_dom_sf"/>
</dbReference>
<accession>A0A6G3MLP2</accession>
<dbReference type="InterPro" id="IPR006984">
    <property type="entry name" value="Fcf1/UTP23"/>
</dbReference>
<proteinExistence type="predicted"/>
<evidence type="ECO:0000256" key="1">
    <source>
        <dbReference type="ARBA" id="ARBA00004604"/>
    </source>
</evidence>
<evidence type="ECO:0000256" key="4">
    <source>
        <dbReference type="ARBA" id="ARBA00023242"/>
    </source>
</evidence>
<keyword evidence="2" id="KW-0690">Ribosome biogenesis</keyword>
<dbReference type="SUPFAM" id="SSF88723">
    <property type="entry name" value="PIN domain-like"/>
    <property type="match status" value="1"/>
</dbReference>
<name>A0A6G3MLP2_HENSL</name>
<evidence type="ECO:0000256" key="2">
    <source>
        <dbReference type="ARBA" id="ARBA00022517"/>
    </source>
</evidence>
<organism evidence="5">
    <name type="scientific">Henneguya salminicola</name>
    <name type="common">Myxosporean</name>
    <dbReference type="NCBI Taxonomy" id="69463"/>
    <lineage>
        <taxon>Eukaryota</taxon>
        <taxon>Metazoa</taxon>
        <taxon>Cnidaria</taxon>
        <taxon>Myxozoa</taxon>
        <taxon>Myxosporea</taxon>
        <taxon>Bivalvulida</taxon>
        <taxon>Platysporina</taxon>
        <taxon>Myxobolidae</taxon>
        <taxon>Henneguya</taxon>
    </lineage>
</organism>
<evidence type="ECO:0000256" key="3">
    <source>
        <dbReference type="ARBA" id="ARBA00022552"/>
    </source>
</evidence>
<dbReference type="AlphaFoldDB" id="A0A6G3MLP2"/>
<evidence type="ECO:0000313" key="5">
    <source>
        <dbReference type="EMBL" id="NDJ94978.1"/>
    </source>
</evidence>
<reference evidence="5" key="1">
    <citation type="submission" date="2018-11" db="EMBL/GenBank/DDBJ databases">
        <title>Henneguya salminicola genome and transcriptome.</title>
        <authorList>
            <person name="Yahalomi D."/>
            <person name="Atkinson S.D."/>
            <person name="Neuhof M."/>
            <person name="Chang E.S."/>
            <person name="Philippe H."/>
            <person name="Cartwright P."/>
            <person name="Bartholomew J.L."/>
            <person name="Huchon D."/>
        </authorList>
    </citation>
    <scope>NUCLEOTIDE SEQUENCE</scope>
    <source>
        <strain evidence="5">Hz1</strain>
        <tissue evidence="5">Whole</tissue>
    </source>
</reference>
<sequence>MRQIMDLESLIVSSVFYFNIFLVDATFAHAALINRINLIEQLPKHFSTEIHCVVSKCVLNEAKNLGPQLNGASKILSQFQLWGCAHKTPISASECIEHIIGDSNHNHLFLASQDQDLKKRLSKKSILYL</sequence>
<comment type="subcellular location">
    <subcellularLocation>
        <location evidence="1">Nucleus</location>
        <location evidence="1">Nucleolus</location>
    </subcellularLocation>
</comment>
<dbReference type="GO" id="GO:0032040">
    <property type="term" value="C:small-subunit processome"/>
    <property type="evidence" value="ECO:0007669"/>
    <property type="project" value="InterPro"/>
</dbReference>
<dbReference type="EMBL" id="GHBP01013663">
    <property type="protein sequence ID" value="NDJ94978.1"/>
    <property type="molecule type" value="Transcribed_RNA"/>
</dbReference>
<dbReference type="PANTHER" id="PTHR12416">
    <property type="entry name" value="RRNA-PROCESSING PROTEIN UTP23 HOMOLOG"/>
    <property type="match status" value="1"/>
</dbReference>
<protein>
    <submittedName>
        <fullName evidence="5">rRNA-processing protein UTP23 homolog (Trinotate prediction)</fullName>
    </submittedName>
</protein>
<keyword evidence="4" id="KW-0539">Nucleus</keyword>
<dbReference type="Pfam" id="PF04900">
    <property type="entry name" value="Fcf1"/>
    <property type="match status" value="1"/>
</dbReference>
<dbReference type="GO" id="GO:0006364">
    <property type="term" value="P:rRNA processing"/>
    <property type="evidence" value="ECO:0007669"/>
    <property type="project" value="UniProtKB-KW"/>
</dbReference>
<dbReference type="Gene3D" id="3.40.50.1010">
    <property type="entry name" value="5'-nuclease"/>
    <property type="match status" value="1"/>
</dbReference>